<dbReference type="EMBL" id="CAFBLT010000001">
    <property type="protein sequence ID" value="CAB4878310.1"/>
    <property type="molecule type" value="Genomic_DNA"/>
</dbReference>
<dbReference type="AlphaFoldDB" id="A0A6J6ZKB7"/>
<dbReference type="EMBL" id="CAFBPM010000004">
    <property type="protein sequence ID" value="CAB5015432.1"/>
    <property type="molecule type" value="Genomic_DNA"/>
</dbReference>
<dbReference type="InterPro" id="IPR009057">
    <property type="entry name" value="Homeodomain-like_sf"/>
</dbReference>
<evidence type="ECO:0000256" key="1">
    <source>
        <dbReference type="ARBA" id="ARBA00023125"/>
    </source>
</evidence>
<organism evidence="3">
    <name type="scientific">freshwater metagenome</name>
    <dbReference type="NCBI Taxonomy" id="449393"/>
    <lineage>
        <taxon>unclassified sequences</taxon>
        <taxon>metagenomes</taxon>
        <taxon>ecological metagenomes</taxon>
    </lineage>
</organism>
<dbReference type="Pfam" id="PF17925">
    <property type="entry name" value="TetR_C_20"/>
    <property type="match status" value="1"/>
</dbReference>
<reference evidence="3" key="1">
    <citation type="submission" date="2020-05" db="EMBL/GenBank/DDBJ databases">
        <authorList>
            <person name="Chiriac C."/>
            <person name="Salcher M."/>
            <person name="Ghai R."/>
            <person name="Kavagutti S V."/>
        </authorList>
    </citation>
    <scope>NUCLEOTIDE SEQUENCE</scope>
</reference>
<evidence type="ECO:0000313" key="4">
    <source>
        <dbReference type="EMBL" id="CAB4878310.1"/>
    </source>
</evidence>
<dbReference type="GO" id="GO:0003700">
    <property type="term" value="F:DNA-binding transcription factor activity"/>
    <property type="evidence" value="ECO:0007669"/>
    <property type="project" value="TreeGrafter"/>
</dbReference>
<dbReference type="InterPro" id="IPR050109">
    <property type="entry name" value="HTH-type_TetR-like_transc_reg"/>
</dbReference>
<dbReference type="Gene3D" id="1.10.357.10">
    <property type="entry name" value="Tetracycline Repressor, domain 2"/>
    <property type="match status" value="1"/>
</dbReference>
<accession>A0A6J6ZKB7</accession>
<evidence type="ECO:0000313" key="5">
    <source>
        <dbReference type="EMBL" id="CAB5015432.1"/>
    </source>
</evidence>
<dbReference type="PANTHER" id="PTHR30055:SF242">
    <property type="entry name" value="HTH-TYPE TRANSCRIPTIONAL REPRESSOR KSTR"/>
    <property type="match status" value="1"/>
</dbReference>
<dbReference type="PROSITE" id="PS50977">
    <property type="entry name" value="HTH_TETR_2"/>
    <property type="match status" value="1"/>
</dbReference>
<dbReference type="InterPro" id="IPR001647">
    <property type="entry name" value="HTH_TetR"/>
</dbReference>
<evidence type="ECO:0000259" key="2">
    <source>
        <dbReference type="PROSITE" id="PS50977"/>
    </source>
</evidence>
<evidence type="ECO:0000313" key="3">
    <source>
        <dbReference type="EMBL" id="CAB4817697.1"/>
    </source>
</evidence>
<keyword evidence="1" id="KW-0238">DNA-binding</keyword>
<dbReference type="SUPFAM" id="SSF46689">
    <property type="entry name" value="Homeodomain-like"/>
    <property type="match status" value="1"/>
</dbReference>
<dbReference type="PRINTS" id="PR00455">
    <property type="entry name" value="HTHTETR"/>
</dbReference>
<dbReference type="InterPro" id="IPR041642">
    <property type="entry name" value="KstR_C"/>
</dbReference>
<gene>
    <name evidence="3" type="ORF">UFOPK3164_00194</name>
    <name evidence="4" type="ORF">UFOPK3427_01277</name>
    <name evidence="5" type="ORF">UFOPK4112_00565</name>
</gene>
<name>A0A6J6ZKB7_9ZZZZ</name>
<sequence length="200" mass="22363">MTETIERPLTHAQEARRQRVIDAAIELALEGGYEAVQMRDVATRADVAMGTVYRYFTSKDHLLAATLVFWVEQLQDHLRQQPALGETPAARVLEVLDRALRAMNRQPTLVAAVFLSLSSPDPEAVRCQMKIAELMDAIVFEAIGTPAPIDTPVRSRMIGHIWYSSLVGWVNGWSSVDHVHNELRIAAELLLPNGLEMETH</sequence>
<feature type="domain" description="HTH tetR-type" evidence="2">
    <location>
        <begin position="14"/>
        <end position="74"/>
    </location>
</feature>
<dbReference type="EMBL" id="CAFABE010000005">
    <property type="protein sequence ID" value="CAB4817697.1"/>
    <property type="molecule type" value="Genomic_DNA"/>
</dbReference>
<dbReference type="Pfam" id="PF00440">
    <property type="entry name" value="TetR_N"/>
    <property type="match status" value="1"/>
</dbReference>
<dbReference type="GO" id="GO:0000976">
    <property type="term" value="F:transcription cis-regulatory region binding"/>
    <property type="evidence" value="ECO:0007669"/>
    <property type="project" value="TreeGrafter"/>
</dbReference>
<dbReference type="PANTHER" id="PTHR30055">
    <property type="entry name" value="HTH-TYPE TRANSCRIPTIONAL REGULATOR RUTR"/>
    <property type="match status" value="1"/>
</dbReference>
<proteinExistence type="predicted"/>
<protein>
    <submittedName>
        <fullName evidence="3">Unannotated protein</fullName>
    </submittedName>
</protein>